<dbReference type="GO" id="GO:0004252">
    <property type="term" value="F:serine-type endopeptidase activity"/>
    <property type="evidence" value="ECO:0007669"/>
    <property type="project" value="InterPro"/>
</dbReference>
<dbReference type="InterPro" id="IPR035952">
    <property type="entry name" value="Rhomboid-like_sf"/>
</dbReference>
<dbReference type="AlphaFoldDB" id="A0A0M2Q3N5"/>
<dbReference type="EMBL" id="AJTX02000002">
    <property type="protein sequence ID" value="KKJ01212.1"/>
    <property type="molecule type" value="Genomic_DNA"/>
</dbReference>
<feature type="transmembrane region" description="Helical" evidence="5">
    <location>
        <begin position="142"/>
        <end position="160"/>
    </location>
</feature>
<keyword evidence="4 5" id="KW-0472">Membrane</keyword>
<sequence>MTTTPPLSFLDQVRQRLVLPMEILTVPWLQEIIDQTFFRGGWSLAGMPRSLEGVPSIFFAAFSHGDYEHLVGNTIAFAIFSWLILAKSKKDYLTTFMIGWLGGGFCCWLLGPGPVHGLSGVVYSLFGYLLLIGWLEKRIWSLGISVFVCVNYISVLGGIFPTDLRIAWWGHLIGLLLGFFAAYGVYREPQQS</sequence>
<dbReference type="Proteomes" id="UP000034681">
    <property type="component" value="Unassembled WGS sequence"/>
</dbReference>
<reference evidence="7" key="1">
    <citation type="submission" date="2012-04" db="EMBL/GenBank/DDBJ databases">
        <authorList>
            <person name="Borisov I.G."/>
            <person name="Ivanikova N.V."/>
            <person name="Pinevich A.V."/>
        </authorList>
    </citation>
    <scope>NUCLEOTIDE SEQUENCE</scope>
    <source>
        <strain evidence="7">CALU 1027</strain>
    </source>
</reference>
<evidence type="ECO:0000256" key="3">
    <source>
        <dbReference type="ARBA" id="ARBA00022989"/>
    </source>
</evidence>
<evidence type="ECO:0000259" key="6">
    <source>
        <dbReference type="Pfam" id="PF01694"/>
    </source>
</evidence>
<evidence type="ECO:0000313" key="8">
    <source>
        <dbReference type="Proteomes" id="UP000034681"/>
    </source>
</evidence>
<evidence type="ECO:0000256" key="2">
    <source>
        <dbReference type="ARBA" id="ARBA00022692"/>
    </source>
</evidence>
<dbReference type="SUPFAM" id="SSF144091">
    <property type="entry name" value="Rhomboid-like"/>
    <property type="match status" value="1"/>
</dbReference>
<dbReference type="eggNOG" id="COG0705">
    <property type="taxonomic scope" value="Bacteria"/>
</dbReference>
<feature type="transmembrane region" description="Helical" evidence="5">
    <location>
        <begin position="117"/>
        <end position="135"/>
    </location>
</feature>
<dbReference type="Gene3D" id="1.20.1540.10">
    <property type="entry name" value="Rhomboid-like"/>
    <property type="match status" value="1"/>
</dbReference>
<dbReference type="Pfam" id="PF01694">
    <property type="entry name" value="Rhomboid"/>
    <property type="match status" value="1"/>
</dbReference>
<proteinExistence type="predicted"/>
<keyword evidence="2 5" id="KW-0812">Transmembrane</keyword>
<accession>A0A0M2Q3N5</accession>
<feature type="transmembrane region" description="Helical" evidence="5">
    <location>
        <begin position="67"/>
        <end position="85"/>
    </location>
</feature>
<name>A0A0M2Q3N5_PROHO</name>
<keyword evidence="3 5" id="KW-1133">Transmembrane helix</keyword>
<comment type="caution">
    <text evidence="7">The sequence shown here is derived from an EMBL/GenBank/DDBJ whole genome shotgun (WGS) entry which is preliminary data.</text>
</comment>
<evidence type="ECO:0000256" key="4">
    <source>
        <dbReference type="ARBA" id="ARBA00023136"/>
    </source>
</evidence>
<dbReference type="GO" id="GO:0016020">
    <property type="term" value="C:membrane"/>
    <property type="evidence" value="ECO:0007669"/>
    <property type="project" value="UniProtKB-SubCell"/>
</dbReference>
<protein>
    <submittedName>
        <fullName evidence="7">Membrane protein</fullName>
    </submittedName>
</protein>
<evidence type="ECO:0000313" key="7">
    <source>
        <dbReference type="EMBL" id="KKJ01212.1"/>
    </source>
</evidence>
<gene>
    <name evidence="7" type="ORF">PROH_02170</name>
</gene>
<dbReference type="STRING" id="317619.GCA_000332315_03608"/>
<organism evidence="7 8">
    <name type="scientific">Prochlorothrix hollandica PCC 9006 = CALU 1027</name>
    <dbReference type="NCBI Taxonomy" id="317619"/>
    <lineage>
        <taxon>Bacteria</taxon>
        <taxon>Bacillati</taxon>
        <taxon>Cyanobacteriota</taxon>
        <taxon>Cyanophyceae</taxon>
        <taxon>Prochlorotrichales</taxon>
        <taxon>Prochlorotrichaceae</taxon>
        <taxon>Prochlorothrix</taxon>
    </lineage>
</organism>
<feature type="transmembrane region" description="Helical" evidence="5">
    <location>
        <begin position="166"/>
        <end position="186"/>
    </location>
</feature>
<feature type="transmembrane region" description="Helical" evidence="5">
    <location>
        <begin position="92"/>
        <end position="111"/>
    </location>
</feature>
<keyword evidence="8" id="KW-1185">Reference proteome</keyword>
<evidence type="ECO:0000256" key="1">
    <source>
        <dbReference type="ARBA" id="ARBA00004141"/>
    </source>
</evidence>
<dbReference type="PANTHER" id="PTHR43731">
    <property type="entry name" value="RHOMBOID PROTEASE"/>
    <property type="match status" value="1"/>
</dbReference>
<dbReference type="InterPro" id="IPR050925">
    <property type="entry name" value="Rhomboid_protease_S54"/>
</dbReference>
<comment type="subcellular location">
    <subcellularLocation>
        <location evidence="1">Membrane</location>
        <topology evidence="1">Multi-pass membrane protein</topology>
    </subcellularLocation>
</comment>
<dbReference type="PANTHER" id="PTHR43731:SF9">
    <property type="entry name" value="SLR1461 PROTEIN"/>
    <property type="match status" value="1"/>
</dbReference>
<feature type="domain" description="Peptidase S54 rhomboid" evidence="6">
    <location>
        <begin position="56"/>
        <end position="187"/>
    </location>
</feature>
<dbReference type="OrthoDB" id="465874at2"/>
<evidence type="ECO:0000256" key="5">
    <source>
        <dbReference type="SAM" id="Phobius"/>
    </source>
</evidence>
<dbReference type="InterPro" id="IPR022764">
    <property type="entry name" value="Peptidase_S54_rhomboid_dom"/>
</dbReference>